<dbReference type="GO" id="GO:0003677">
    <property type="term" value="F:DNA binding"/>
    <property type="evidence" value="ECO:0007669"/>
    <property type="project" value="UniProtKB-KW"/>
</dbReference>
<accession>A0A557RUP0</accession>
<dbReference type="PANTHER" id="PTHR46577:SF1">
    <property type="entry name" value="HTH-TYPE TRANSCRIPTIONAL REGULATORY PROTEIN GABR"/>
    <property type="match status" value="1"/>
</dbReference>
<keyword evidence="7" id="KW-0808">Transferase</keyword>
<keyword evidence="5" id="KW-0804">Transcription</keyword>
<organism evidence="7 8">
    <name type="scientific">Sedimenticola selenatireducens</name>
    <dbReference type="NCBI Taxonomy" id="191960"/>
    <lineage>
        <taxon>Bacteria</taxon>
        <taxon>Pseudomonadati</taxon>
        <taxon>Pseudomonadota</taxon>
        <taxon>Gammaproteobacteria</taxon>
        <taxon>Chromatiales</taxon>
        <taxon>Sedimenticolaceae</taxon>
        <taxon>Sedimenticola</taxon>
    </lineage>
</organism>
<dbReference type="GO" id="GO:0030170">
    <property type="term" value="F:pyridoxal phosphate binding"/>
    <property type="evidence" value="ECO:0007669"/>
    <property type="project" value="InterPro"/>
</dbReference>
<evidence type="ECO:0000256" key="3">
    <source>
        <dbReference type="ARBA" id="ARBA00023015"/>
    </source>
</evidence>
<dbReference type="CDD" id="cd00609">
    <property type="entry name" value="AAT_like"/>
    <property type="match status" value="1"/>
</dbReference>
<dbReference type="Gene3D" id="3.40.640.10">
    <property type="entry name" value="Type I PLP-dependent aspartate aminotransferase-like (Major domain)"/>
    <property type="match status" value="1"/>
</dbReference>
<evidence type="ECO:0000313" key="8">
    <source>
        <dbReference type="Proteomes" id="UP000316649"/>
    </source>
</evidence>
<dbReference type="EMBL" id="VMNH01000033">
    <property type="protein sequence ID" value="TVO68857.1"/>
    <property type="molecule type" value="Genomic_DNA"/>
</dbReference>
<dbReference type="RefSeq" id="WP_144360554.1">
    <property type="nucleotide sequence ID" value="NZ_VMNH01000033.1"/>
</dbReference>
<dbReference type="AlphaFoldDB" id="A0A557RUP0"/>
<dbReference type="PROSITE" id="PS50949">
    <property type="entry name" value="HTH_GNTR"/>
    <property type="match status" value="1"/>
</dbReference>
<dbReference type="Proteomes" id="UP000316649">
    <property type="component" value="Unassembled WGS sequence"/>
</dbReference>
<protein>
    <submittedName>
        <fullName evidence="7">PLP-dependent aminotransferase family protein</fullName>
    </submittedName>
</protein>
<dbReference type="InterPro" id="IPR000524">
    <property type="entry name" value="Tscrpt_reg_HTH_GntR"/>
</dbReference>
<evidence type="ECO:0000259" key="6">
    <source>
        <dbReference type="PROSITE" id="PS50949"/>
    </source>
</evidence>
<dbReference type="Pfam" id="PF00392">
    <property type="entry name" value="GntR"/>
    <property type="match status" value="1"/>
</dbReference>
<dbReference type="InterPro" id="IPR004839">
    <property type="entry name" value="Aminotransferase_I/II_large"/>
</dbReference>
<evidence type="ECO:0000256" key="1">
    <source>
        <dbReference type="ARBA" id="ARBA00005384"/>
    </source>
</evidence>
<dbReference type="InterPro" id="IPR036390">
    <property type="entry name" value="WH_DNA-bd_sf"/>
</dbReference>
<dbReference type="InterPro" id="IPR051446">
    <property type="entry name" value="HTH_trans_reg/aminotransferase"/>
</dbReference>
<dbReference type="GO" id="GO:0003700">
    <property type="term" value="F:DNA-binding transcription factor activity"/>
    <property type="evidence" value="ECO:0007669"/>
    <property type="project" value="InterPro"/>
</dbReference>
<comment type="similarity">
    <text evidence="1">In the C-terminal section; belongs to the class-I pyridoxal-phosphate-dependent aminotransferase family.</text>
</comment>
<dbReference type="InterPro" id="IPR015424">
    <property type="entry name" value="PyrdxlP-dep_Trfase"/>
</dbReference>
<dbReference type="OrthoDB" id="9808770at2"/>
<dbReference type="SUPFAM" id="SSF46785">
    <property type="entry name" value="Winged helix' DNA-binding domain"/>
    <property type="match status" value="1"/>
</dbReference>
<proteinExistence type="inferred from homology"/>
<evidence type="ECO:0000256" key="5">
    <source>
        <dbReference type="ARBA" id="ARBA00023163"/>
    </source>
</evidence>
<dbReference type="SUPFAM" id="SSF53383">
    <property type="entry name" value="PLP-dependent transferases"/>
    <property type="match status" value="1"/>
</dbReference>
<keyword evidence="2" id="KW-0663">Pyridoxal phosphate</keyword>
<dbReference type="PANTHER" id="PTHR46577">
    <property type="entry name" value="HTH-TYPE TRANSCRIPTIONAL REGULATORY PROTEIN GABR"/>
    <property type="match status" value="1"/>
</dbReference>
<dbReference type="InterPro" id="IPR015421">
    <property type="entry name" value="PyrdxlP-dep_Trfase_major"/>
</dbReference>
<keyword evidence="7" id="KW-0032">Aminotransferase</keyword>
<dbReference type="InterPro" id="IPR036388">
    <property type="entry name" value="WH-like_DNA-bd_sf"/>
</dbReference>
<evidence type="ECO:0000313" key="7">
    <source>
        <dbReference type="EMBL" id="TVO68857.1"/>
    </source>
</evidence>
<keyword evidence="4" id="KW-0238">DNA-binding</keyword>
<dbReference type="GO" id="GO:0008483">
    <property type="term" value="F:transaminase activity"/>
    <property type="evidence" value="ECO:0007669"/>
    <property type="project" value="UniProtKB-KW"/>
</dbReference>
<gene>
    <name evidence="7" type="ORF">FHP88_18215</name>
</gene>
<evidence type="ECO:0000256" key="4">
    <source>
        <dbReference type="ARBA" id="ARBA00023125"/>
    </source>
</evidence>
<comment type="caution">
    <text evidence="7">The sequence shown here is derived from an EMBL/GenBank/DDBJ whole genome shotgun (WGS) entry which is preliminary data.</text>
</comment>
<sequence>MLINLDGEGPLYMQLYRAIKQQILSGLLNEGEKLPATRSLADQLAISRNVVMLGYDQLKAEGYVIGGYGGGTRVVRRLPDERLQTVRSEKRSIQVRSEPAALSEQAQIALAYWRARPQLSYQSDTPLLYDFRYGDIDVDPQSIKIWKQLSSRLFDHRVHQYGDPQGDLLLREQVADYVNRSRGCHCSADQIAIVNGSQQALDIIARMFISPGDSVIVEEPGYQAAKAVFQAAGATVLPNAVDTDGMQTERLSKLNSKARLIYVTPSHQFPTGSILSLSRRLALLEWADQQQGYIVEDDYDSEFRFEGRPIAALQGLDESARTLYIGTFSKVLFPALRIGYVILPHHLVETFIALRWHSDRHTNTHQQRVLAEFIGAGHYERHLRRMRKRYEIRRRLLIENLSRCFGEAIELHGINAGLHLMLVFKDQSLMKKEQQFFTEARAAGLGIYPVSPLYQVAPDRLGLLMGYGGIDEEAIEPGIALLKRVTAPFLS</sequence>
<feature type="domain" description="HTH gntR-type" evidence="6">
    <location>
        <begin position="9"/>
        <end position="77"/>
    </location>
</feature>
<name>A0A557RUP0_9GAMM</name>
<keyword evidence="8" id="KW-1185">Reference proteome</keyword>
<evidence type="ECO:0000256" key="2">
    <source>
        <dbReference type="ARBA" id="ARBA00022898"/>
    </source>
</evidence>
<dbReference type="CDD" id="cd07377">
    <property type="entry name" value="WHTH_GntR"/>
    <property type="match status" value="1"/>
</dbReference>
<dbReference type="Pfam" id="PF00155">
    <property type="entry name" value="Aminotran_1_2"/>
    <property type="match status" value="1"/>
</dbReference>
<dbReference type="SMART" id="SM00345">
    <property type="entry name" value="HTH_GNTR"/>
    <property type="match status" value="1"/>
</dbReference>
<keyword evidence="3" id="KW-0805">Transcription regulation</keyword>
<dbReference type="Gene3D" id="1.10.10.10">
    <property type="entry name" value="Winged helix-like DNA-binding domain superfamily/Winged helix DNA-binding domain"/>
    <property type="match status" value="1"/>
</dbReference>
<reference evidence="7 8" key="1">
    <citation type="submission" date="2019-07" db="EMBL/GenBank/DDBJ databases">
        <title>The pathways for chlorine oxyanion respiration interact through the shared metabolite chlorate.</title>
        <authorList>
            <person name="Barnum T.P."/>
            <person name="Cheng Y."/>
            <person name="Hill K.A."/>
            <person name="Lucas L.N."/>
            <person name="Carlson H.K."/>
            <person name="Coates J.D."/>
        </authorList>
    </citation>
    <scope>NUCLEOTIDE SEQUENCE [LARGE SCALE GENOMIC DNA]</scope>
    <source>
        <strain evidence="7 8">BK-1</strain>
    </source>
</reference>